<keyword evidence="3" id="KW-1185">Reference proteome</keyword>
<evidence type="ECO:0000313" key="2">
    <source>
        <dbReference type="EMBL" id="MDC7685187.1"/>
    </source>
</evidence>
<evidence type="ECO:0000259" key="1">
    <source>
        <dbReference type="SMART" id="SM01007"/>
    </source>
</evidence>
<dbReference type="Proteomes" id="UP001214854">
    <property type="component" value="Unassembled WGS sequence"/>
</dbReference>
<dbReference type="EMBL" id="JAQQKX010000023">
    <property type="protein sequence ID" value="MDC7685187.1"/>
    <property type="molecule type" value="Genomic_DNA"/>
</dbReference>
<dbReference type="SUPFAM" id="SSF53639">
    <property type="entry name" value="AraD/HMP-PK domain-like"/>
    <property type="match status" value="1"/>
</dbReference>
<comment type="caution">
    <text evidence="2">The sequence shown here is derived from an EMBL/GenBank/DDBJ whole genome shotgun (WGS) entry which is preliminary data.</text>
</comment>
<dbReference type="SMART" id="SM01007">
    <property type="entry name" value="Aldolase_II"/>
    <property type="match status" value="1"/>
</dbReference>
<accession>A0ABT5HYN3</accession>
<sequence>MSDVQSIAGLSPEATAFVIQAQKDARKAFRVLRETRTISATGTLGFVQRIPGEEKLINLGYTGPWGDDLDEVRTSVVGFDGTVYLGKAAPGGEGRYTKLFREHDDVTTISHVHTPYLGAYAQAHLELDFLYVPVQRHRFVRSLPVYVDRLQPEVDFILDQLKVDAEIPGIIEANGGATVWGKKGLLALADFILLLEEGAQFQTLAASLGGSKPFGPGVYQQQWRMSGLIPKTATVSQDGTIHQEAAE</sequence>
<name>A0ABT5HYN3_9CAUL</name>
<feature type="domain" description="Class II aldolase/adducin N-terminal" evidence="1">
    <location>
        <begin position="23"/>
        <end position="203"/>
    </location>
</feature>
<dbReference type="InterPro" id="IPR036409">
    <property type="entry name" value="Aldolase_II/adducin_N_sf"/>
</dbReference>
<evidence type="ECO:0000313" key="3">
    <source>
        <dbReference type="Proteomes" id="UP001214854"/>
    </source>
</evidence>
<protein>
    <submittedName>
        <fullName evidence="2">Class II aldolase/adducin family protein</fullName>
    </submittedName>
</protein>
<organism evidence="2 3">
    <name type="scientific">Asticcacaulis aquaticus</name>
    <dbReference type="NCBI Taxonomy" id="2984212"/>
    <lineage>
        <taxon>Bacteria</taxon>
        <taxon>Pseudomonadati</taxon>
        <taxon>Pseudomonadota</taxon>
        <taxon>Alphaproteobacteria</taxon>
        <taxon>Caulobacterales</taxon>
        <taxon>Caulobacteraceae</taxon>
        <taxon>Asticcacaulis</taxon>
    </lineage>
</organism>
<reference evidence="2 3" key="1">
    <citation type="submission" date="2023-01" db="EMBL/GenBank/DDBJ databases">
        <title>Novel species of the genus Asticcacaulis isolated from rivers.</title>
        <authorList>
            <person name="Lu H."/>
        </authorList>
    </citation>
    <scope>NUCLEOTIDE SEQUENCE [LARGE SCALE GENOMIC DNA]</scope>
    <source>
        <strain evidence="2 3">BYS171W</strain>
    </source>
</reference>
<proteinExistence type="predicted"/>
<dbReference type="RefSeq" id="WP_272749692.1">
    <property type="nucleotide sequence ID" value="NZ_JAQQKX010000023.1"/>
</dbReference>
<dbReference type="InterPro" id="IPR001303">
    <property type="entry name" value="Aldolase_II/adducin_N"/>
</dbReference>
<gene>
    <name evidence="2" type="ORF">PQU92_18040</name>
</gene>
<dbReference type="Gene3D" id="3.40.225.10">
    <property type="entry name" value="Class II aldolase/adducin N-terminal domain"/>
    <property type="match status" value="1"/>
</dbReference>
<dbReference type="Pfam" id="PF00596">
    <property type="entry name" value="Aldolase_II"/>
    <property type="match status" value="1"/>
</dbReference>